<dbReference type="InParanoid" id="A0A369JQW2"/>
<comment type="caution">
    <text evidence="1">The sequence shown here is derived from an EMBL/GenBank/DDBJ whole genome shotgun (WGS) entry which is preliminary data.</text>
</comment>
<sequence length="100" mass="11001">MPRILRAKTLVKNIENTRHTLRIYTRWGSYGRDQGGTVMRPGKAPTSAVSGPRAVVPVYVDAHRLLTVPDPTAQPTQSSWLGQISECFEPIEDQPSGDTA</sequence>
<evidence type="ECO:0000313" key="1">
    <source>
        <dbReference type="EMBL" id="RDB21744.1"/>
    </source>
</evidence>
<proteinExistence type="predicted"/>
<name>A0A369JQW2_HYPMA</name>
<organism evidence="1 2">
    <name type="scientific">Hypsizygus marmoreus</name>
    <name type="common">White beech mushroom</name>
    <name type="synonym">Agaricus marmoreus</name>
    <dbReference type="NCBI Taxonomy" id="39966"/>
    <lineage>
        <taxon>Eukaryota</taxon>
        <taxon>Fungi</taxon>
        <taxon>Dikarya</taxon>
        <taxon>Basidiomycota</taxon>
        <taxon>Agaricomycotina</taxon>
        <taxon>Agaricomycetes</taxon>
        <taxon>Agaricomycetidae</taxon>
        <taxon>Agaricales</taxon>
        <taxon>Tricholomatineae</taxon>
        <taxon>Lyophyllaceae</taxon>
        <taxon>Hypsizygus</taxon>
    </lineage>
</organism>
<dbReference type="AlphaFoldDB" id="A0A369JQW2"/>
<dbReference type="Proteomes" id="UP000076154">
    <property type="component" value="Unassembled WGS sequence"/>
</dbReference>
<keyword evidence="2" id="KW-1185">Reference proteome</keyword>
<dbReference type="EMBL" id="LUEZ02000053">
    <property type="protein sequence ID" value="RDB21744.1"/>
    <property type="molecule type" value="Genomic_DNA"/>
</dbReference>
<gene>
    <name evidence="1" type="ORF">Hypma_010906</name>
</gene>
<evidence type="ECO:0000313" key="2">
    <source>
        <dbReference type="Proteomes" id="UP000076154"/>
    </source>
</evidence>
<accession>A0A369JQW2</accession>
<protein>
    <submittedName>
        <fullName evidence="1">Uncharacterized protein</fullName>
    </submittedName>
</protein>
<reference evidence="1" key="1">
    <citation type="submission" date="2018-04" db="EMBL/GenBank/DDBJ databases">
        <title>Whole genome sequencing of Hypsizygus marmoreus.</title>
        <authorList>
            <person name="Choi I.-G."/>
            <person name="Min B."/>
            <person name="Kim J.-G."/>
            <person name="Kim S."/>
            <person name="Oh Y.-L."/>
            <person name="Kong W.-S."/>
            <person name="Park H."/>
            <person name="Jeong J."/>
            <person name="Song E.-S."/>
        </authorList>
    </citation>
    <scope>NUCLEOTIDE SEQUENCE [LARGE SCALE GENOMIC DNA]</scope>
    <source>
        <strain evidence="1">51987-8</strain>
    </source>
</reference>